<protein>
    <submittedName>
        <fullName evidence="1">Uncharacterized protein</fullName>
    </submittedName>
</protein>
<evidence type="ECO:0000313" key="2">
    <source>
        <dbReference type="Proteomes" id="UP000249886"/>
    </source>
</evidence>
<dbReference type="GeneID" id="84575341"/>
<dbReference type="RefSeq" id="WP_005522762.1">
    <property type="nucleotide sequence ID" value="NZ_CAJPQJ010000011.1"/>
</dbReference>
<accession>A0A448TIJ4</accession>
<sequence>MNQQPSNHDRVQNYSQDELRAMIENEEAVDGGTHPSTLIPISIALCPTTRCSRRC</sequence>
<proteinExistence type="predicted"/>
<evidence type="ECO:0000313" key="1">
    <source>
        <dbReference type="EMBL" id="SPW28626.1"/>
    </source>
</evidence>
<gene>
    <name evidence="1" type="ORF">NCTC10254_01572</name>
</gene>
<name>A0A448TIJ4_9CORY</name>
<dbReference type="AlphaFoldDB" id="A0A448TIJ4"/>
<organism evidence="1 2">
    <name type="scientific">Corynebacterium matruchotii</name>
    <dbReference type="NCBI Taxonomy" id="43768"/>
    <lineage>
        <taxon>Bacteria</taxon>
        <taxon>Bacillati</taxon>
        <taxon>Actinomycetota</taxon>
        <taxon>Actinomycetes</taxon>
        <taxon>Mycobacteriales</taxon>
        <taxon>Corynebacteriaceae</taxon>
        <taxon>Corynebacterium</taxon>
    </lineage>
</organism>
<dbReference type="Proteomes" id="UP000249886">
    <property type="component" value="Unassembled WGS sequence"/>
</dbReference>
<reference evidence="1 2" key="1">
    <citation type="submission" date="2018-06" db="EMBL/GenBank/DDBJ databases">
        <authorList>
            <consortium name="Pathogen Informatics"/>
            <person name="Doyle S."/>
        </authorList>
    </citation>
    <scope>NUCLEOTIDE SEQUENCE [LARGE SCALE GENOMIC DNA]</scope>
    <source>
        <strain evidence="1 2">NCTC10254</strain>
    </source>
</reference>
<dbReference type="NCBIfam" id="NF038161">
    <property type="entry name" value="lant_II_LchA2"/>
    <property type="match status" value="1"/>
</dbReference>
<dbReference type="EMBL" id="UARK01000011">
    <property type="protein sequence ID" value="SPW28626.1"/>
    <property type="molecule type" value="Genomic_DNA"/>
</dbReference>
<comment type="caution">
    <text evidence="1">The sequence shown here is derived from an EMBL/GenBank/DDBJ whole genome shotgun (WGS) entry which is preliminary data.</text>
</comment>